<gene>
    <name evidence="1" type="ORF">Patl1_08839</name>
</gene>
<organism evidence="1 2">
    <name type="scientific">Pistacia atlantica</name>
    <dbReference type="NCBI Taxonomy" id="434234"/>
    <lineage>
        <taxon>Eukaryota</taxon>
        <taxon>Viridiplantae</taxon>
        <taxon>Streptophyta</taxon>
        <taxon>Embryophyta</taxon>
        <taxon>Tracheophyta</taxon>
        <taxon>Spermatophyta</taxon>
        <taxon>Magnoliopsida</taxon>
        <taxon>eudicotyledons</taxon>
        <taxon>Gunneridae</taxon>
        <taxon>Pentapetalae</taxon>
        <taxon>rosids</taxon>
        <taxon>malvids</taxon>
        <taxon>Sapindales</taxon>
        <taxon>Anacardiaceae</taxon>
        <taxon>Pistacia</taxon>
    </lineage>
</organism>
<keyword evidence="2" id="KW-1185">Reference proteome</keyword>
<accession>A0ACC1AJA8</accession>
<proteinExistence type="predicted"/>
<protein>
    <submittedName>
        <fullName evidence="1">Uncharacterized protein</fullName>
    </submittedName>
</protein>
<dbReference type="Proteomes" id="UP001164250">
    <property type="component" value="Chromosome 10"/>
</dbReference>
<evidence type="ECO:0000313" key="1">
    <source>
        <dbReference type="EMBL" id="KAJ0086780.1"/>
    </source>
</evidence>
<name>A0ACC1AJA8_9ROSI</name>
<evidence type="ECO:0000313" key="2">
    <source>
        <dbReference type="Proteomes" id="UP001164250"/>
    </source>
</evidence>
<dbReference type="EMBL" id="CM047906">
    <property type="protein sequence ID" value="KAJ0086780.1"/>
    <property type="molecule type" value="Genomic_DNA"/>
</dbReference>
<reference evidence="2" key="1">
    <citation type="journal article" date="2023" name="G3 (Bethesda)">
        <title>Genome assembly and association tests identify interacting loci associated with vigor, precocity, and sex in interspecific pistachio rootstocks.</title>
        <authorList>
            <person name="Palmer W."/>
            <person name="Jacygrad E."/>
            <person name="Sagayaradj S."/>
            <person name="Cavanaugh K."/>
            <person name="Han R."/>
            <person name="Bertier L."/>
            <person name="Beede B."/>
            <person name="Kafkas S."/>
            <person name="Golino D."/>
            <person name="Preece J."/>
            <person name="Michelmore R."/>
        </authorList>
    </citation>
    <scope>NUCLEOTIDE SEQUENCE [LARGE SCALE GENOMIC DNA]</scope>
</reference>
<comment type="caution">
    <text evidence="1">The sequence shown here is derived from an EMBL/GenBank/DDBJ whole genome shotgun (WGS) entry which is preliminary data.</text>
</comment>
<sequence length="117" mass="12929">MKISGFWVLFFVLGTAVIFLNHSRSRTRHSIPGMVFTHHSDGMKMMATSRKLKETGYNPSINKKRDVGTINLQDYSPADPAPSKASVRSAPVHHYTPSDPYIPRPLPPGHPMNGGST</sequence>